<evidence type="ECO:0000313" key="1">
    <source>
        <dbReference type="EMBL" id="GBP29543.1"/>
    </source>
</evidence>
<evidence type="ECO:0000313" key="2">
    <source>
        <dbReference type="Proteomes" id="UP000299102"/>
    </source>
</evidence>
<name>A0A4C1USU0_EUMVA</name>
<protein>
    <submittedName>
        <fullName evidence="1">Uncharacterized protein</fullName>
    </submittedName>
</protein>
<accession>A0A4C1USU0</accession>
<reference evidence="1 2" key="1">
    <citation type="journal article" date="2019" name="Commun. Biol.">
        <title>The bagworm genome reveals a unique fibroin gene that provides high tensile strength.</title>
        <authorList>
            <person name="Kono N."/>
            <person name="Nakamura H."/>
            <person name="Ohtoshi R."/>
            <person name="Tomita M."/>
            <person name="Numata K."/>
            <person name="Arakawa K."/>
        </authorList>
    </citation>
    <scope>NUCLEOTIDE SEQUENCE [LARGE SCALE GENOMIC DNA]</scope>
</reference>
<comment type="caution">
    <text evidence="1">The sequence shown here is derived from an EMBL/GenBank/DDBJ whole genome shotgun (WGS) entry which is preliminary data.</text>
</comment>
<dbReference type="Proteomes" id="UP000299102">
    <property type="component" value="Unassembled WGS sequence"/>
</dbReference>
<keyword evidence="2" id="KW-1185">Reference proteome</keyword>
<proteinExistence type="predicted"/>
<organism evidence="1 2">
    <name type="scientific">Eumeta variegata</name>
    <name type="common">Bagworm moth</name>
    <name type="synonym">Eumeta japonica</name>
    <dbReference type="NCBI Taxonomy" id="151549"/>
    <lineage>
        <taxon>Eukaryota</taxon>
        <taxon>Metazoa</taxon>
        <taxon>Ecdysozoa</taxon>
        <taxon>Arthropoda</taxon>
        <taxon>Hexapoda</taxon>
        <taxon>Insecta</taxon>
        <taxon>Pterygota</taxon>
        <taxon>Neoptera</taxon>
        <taxon>Endopterygota</taxon>
        <taxon>Lepidoptera</taxon>
        <taxon>Glossata</taxon>
        <taxon>Ditrysia</taxon>
        <taxon>Tineoidea</taxon>
        <taxon>Psychidae</taxon>
        <taxon>Oiketicinae</taxon>
        <taxon>Eumeta</taxon>
    </lineage>
</organism>
<gene>
    <name evidence="1" type="ORF">EVAR_93340_1</name>
</gene>
<dbReference type="AlphaFoldDB" id="A0A4C1USU0"/>
<dbReference type="EMBL" id="BGZK01000221">
    <property type="protein sequence ID" value="GBP29543.1"/>
    <property type="molecule type" value="Genomic_DNA"/>
</dbReference>
<sequence length="133" mass="15158">MEIYGSDTTIVEREKIELGGARKKQSKRESVSLVRSYHSTWDSTSALTAPAGDRWHVCVQPVRLATLLLEYSTERREGGTYFFNVIYPSEERSVEMFAYDLSRLEGGARAEREGRGRSRFSTRLLLSICRSSI</sequence>